<feature type="compositionally biased region" description="Low complexity" evidence="1">
    <location>
        <begin position="16"/>
        <end position="26"/>
    </location>
</feature>
<feature type="compositionally biased region" description="Basic residues" evidence="1">
    <location>
        <begin position="1"/>
        <end position="10"/>
    </location>
</feature>
<name>A0A2I0KWQ2_PUNGR</name>
<sequence>MKKKTAQRQKRPAEDLTLGTSSRSLSSRTPQLSKILSHTFPLSSFFFPPRLPQLVLPQLPDAFSSLLLSFSQLSLHQLTFWPPSEPAAQLFFFFFHVKTPLTAHGGPDTLFPLNSPHVPLGPPDQPTPSILFPSDSPSLSISNRCGCGSLSCHSPSPGVELPGHPSCSPLLPLPLPFAVCSLDKNLGFAPDRHYHGLDALSSSCSRHHGSFQSRPAAVFASSVELRCPFPCHWNIHEQPITGWFERSSKFPEFLPILARERPTRVLGYFDHFNWAPSAFEDPSRSPYHESFS</sequence>
<evidence type="ECO:0000313" key="2">
    <source>
        <dbReference type="EMBL" id="PKI72783.1"/>
    </source>
</evidence>
<dbReference type="Proteomes" id="UP000233551">
    <property type="component" value="Unassembled WGS sequence"/>
</dbReference>
<dbReference type="AlphaFoldDB" id="A0A2I0KWQ2"/>
<organism evidence="2 3">
    <name type="scientific">Punica granatum</name>
    <name type="common">Pomegranate</name>
    <dbReference type="NCBI Taxonomy" id="22663"/>
    <lineage>
        <taxon>Eukaryota</taxon>
        <taxon>Viridiplantae</taxon>
        <taxon>Streptophyta</taxon>
        <taxon>Embryophyta</taxon>
        <taxon>Tracheophyta</taxon>
        <taxon>Spermatophyta</taxon>
        <taxon>Magnoliopsida</taxon>
        <taxon>eudicotyledons</taxon>
        <taxon>Gunneridae</taxon>
        <taxon>Pentapetalae</taxon>
        <taxon>rosids</taxon>
        <taxon>malvids</taxon>
        <taxon>Myrtales</taxon>
        <taxon>Lythraceae</taxon>
        <taxon>Punica</taxon>
    </lineage>
</organism>
<accession>A0A2I0KWQ2</accession>
<dbReference type="EMBL" id="PGOL01000311">
    <property type="protein sequence ID" value="PKI72783.1"/>
    <property type="molecule type" value="Genomic_DNA"/>
</dbReference>
<proteinExistence type="predicted"/>
<comment type="caution">
    <text evidence="2">The sequence shown here is derived from an EMBL/GenBank/DDBJ whole genome shotgun (WGS) entry which is preliminary data.</text>
</comment>
<evidence type="ECO:0000256" key="1">
    <source>
        <dbReference type="SAM" id="MobiDB-lite"/>
    </source>
</evidence>
<keyword evidence="3" id="KW-1185">Reference proteome</keyword>
<reference evidence="2 3" key="1">
    <citation type="submission" date="2017-11" db="EMBL/GenBank/DDBJ databases">
        <title>De-novo sequencing of pomegranate (Punica granatum L.) genome.</title>
        <authorList>
            <person name="Akparov Z."/>
            <person name="Amiraslanov A."/>
            <person name="Hajiyeva S."/>
            <person name="Abbasov M."/>
            <person name="Kaur K."/>
            <person name="Hamwieh A."/>
            <person name="Solovyev V."/>
            <person name="Salamov A."/>
            <person name="Braich B."/>
            <person name="Kosarev P."/>
            <person name="Mahmoud A."/>
            <person name="Hajiyev E."/>
            <person name="Babayeva S."/>
            <person name="Izzatullayeva V."/>
            <person name="Mammadov A."/>
            <person name="Mammadov A."/>
            <person name="Sharifova S."/>
            <person name="Ojaghi J."/>
            <person name="Eynullazada K."/>
            <person name="Bayramov B."/>
            <person name="Abdulazimova A."/>
            <person name="Shahmuradov I."/>
        </authorList>
    </citation>
    <scope>NUCLEOTIDE SEQUENCE [LARGE SCALE GENOMIC DNA]</scope>
    <source>
        <strain evidence="3">cv. AG2017</strain>
        <tissue evidence="2">Leaf</tissue>
    </source>
</reference>
<gene>
    <name evidence="2" type="ORF">CRG98_006868</name>
</gene>
<evidence type="ECO:0000313" key="3">
    <source>
        <dbReference type="Proteomes" id="UP000233551"/>
    </source>
</evidence>
<feature type="region of interest" description="Disordered" evidence="1">
    <location>
        <begin position="1"/>
        <end position="26"/>
    </location>
</feature>
<protein>
    <submittedName>
        <fullName evidence="2">Uncharacterized protein</fullName>
    </submittedName>
</protein>